<dbReference type="Pfam" id="PF00563">
    <property type="entry name" value="EAL"/>
    <property type="match status" value="1"/>
</dbReference>
<keyword evidence="5" id="KW-1185">Reference proteome</keyword>
<dbReference type="Gene3D" id="3.30.70.270">
    <property type="match status" value="1"/>
</dbReference>
<dbReference type="GO" id="GO:0071111">
    <property type="term" value="F:cyclic-guanylate-specific phosphodiesterase activity"/>
    <property type="evidence" value="ECO:0007669"/>
    <property type="project" value="InterPro"/>
</dbReference>
<organism evidence="4 5">
    <name type="scientific">Pontivivens nitratireducens</name>
    <dbReference type="NCBI Taxonomy" id="2758038"/>
    <lineage>
        <taxon>Bacteria</taxon>
        <taxon>Pseudomonadati</taxon>
        <taxon>Pseudomonadota</taxon>
        <taxon>Alphaproteobacteria</taxon>
        <taxon>Rhodobacterales</taxon>
        <taxon>Paracoccaceae</taxon>
        <taxon>Pontivivens</taxon>
    </lineage>
</organism>
<dbReference type="PANTHER" id="PTHR33121">
    <property type="entry name" value="CYCLIC DI-GMP PHOSPHODIESTERASE PDEF"/>
    <property type="match status" value="1"/>
</dbReference>
<accession>A0A6G7VK09</accession>
<keyword evidence="1" id="KW-0472">Membrane</keyword>
<dbReference type="SMART" id="SM00267">
    <property type="entry name" value="GGDEF"/>
    <property type="match status" value="1"/>
</dbReference>
<reference evidence="4 5" key="1">
    <citation type="submission" date="2020-03" db="EMBL/GenBank/DDBJ databases">
        <title>Complete genome sequence of Monaibacterium sp. ALG8 with diverse plasmids.</title>
        <authorList>
            <person name="Sun C."/>
        </authorList>
    </citation>
    <scope>NUCLEOTIDE SEQUENCE [LARGE SCALE GENOMIC DNA]</scope>
    <source>
        <strain evidence="4 5">ALG8</strain>
    </source>
</reference>
<evidence type="ECO:0000259" key="2">
    <source>
        <dbReference type="PROSITE" id="PS50883"/>
    </source>
</evidence>
<dbReference type="InterPro" id="IPR001633">
    <property type="entry name" value="EAL_dom"/>
</dbReference>
<dbReference type="PANTHER" id="PTHR33121:SF70">
    <property type="entry name" value="SIGNALING PROTEIN YKOW"/>
    <property type="match status" value="1"/>
</dbReference>
<dbReference type="SUPFAM" id="SSF141868">
    <property type="entry name" value="EAL domain-like"/>
    <property type="match status" value="1"/>
</dbReference>
<dbReference type="KEGG" id="mon:G8E03_05300"/>
<feature type="domain" description="EAL" evidence="2">
    <location>
        <begin position="396"/>
        <end position="651"/>
    </location>
</feature>
<keyword evidence="1" id="KW-0812">Transmembrane</keyword>
<keyword evidence="1" id="KW-1133">Transmembrane helix</keyword>
<dbReference type="Gene3D" id="3.20.20.450">
    <property type="entry name" value="EAL domain"/>
    <property type="match status" value="1"/>
</dbReference>
<dbReference type="Pfam" id="PF00990">
    <property type="entry name" value="GGDEF"/>
    <property type="match status" value="1"/>
</dbReference>
<sequence>MIRSSGKVWLGAQISRRAMVGSLAGMAIMLLLTGFEMTAMHEQLGRIDAISAQQVLIERQISDLRSYATTARHLSLASEETLARQDLVTRLDLLTTTISARQDMFAFGQSAQGIAASLDYSLAKLFALAALIRNPTEGLPIGDIVEQIRLLAGDDLNATLRDWAGTLSADAADARGRIRFALITLAGIVLLASLSLWLFVLRPLSRTVLDGTEHARALEDALAHTAGHDRLTGLPNRSRSAELIDRHITRRRKESVGLIHLNLCHFHMINEELGHEAGDQVLVETARRLLQSIGEREFVARIGGDEFLIFATDVPTPDNLMARAAALRRTVREPFDLAQGARHMDCVIGAVWSATGTTDAESLSVRADIALRSTLSGEEGPLRLFTQAMMEEVALRDALSRELRRALEKKELVAFFQPQVSAQGGEVTGFEALIRWNHPTRGLLSPAKFLKIAEEMGLADQIGAHMLDQALDAWQGWAAAGFAVPHVAVNYSAAQLADILLADRIKWALEQRDLPVDCLALEVVETVAIETDDALAVRIIRNLAEAGFAIELDDFGTGHASIANIQRLRASRIKIDRSFVSGIDQRQDLSVMADAMVRMATALGVGTIAEGVETAEERAKVTALGCTSLQGYNIARPMAFEDTLQWLAEHRMLNHGRRRSRAASA</sequence>
<dbReference type="PROSITE" id="PS50887">
    <property type="entry name" value="GGDEF"/>
    <property type="match status" value="1"/>
</dbReference>
<feature type="transmembrane region" description="Helical" evidence="1">
    <location>
        <begin position="20"/>
        <end position="39"/>
    </location>
</feature>
<dbReference type="Proteomes" id="UP000500791">
    <property type="component" value="Chromosome"/>
</dbReference>
<name>A0A6G7VK09_9RHOB</name>
<dbReference type="CDD" id="cd01948">
    <property type="entry name" value="EAL"/>
    <property type="match status" value="1"/>
</dbReference>
<dbReference type="SMART" id="SM00052">
    <property type="entry name" value="EAL"/>
    <property type="match status" value="1"/>
</dbReference>
<evidence type="ECO:0000259" key="3">
    <source>
        <dbReference type="PROSITE" id="PS50887"/>
    </source>
</evidence>
<evidence type="ECO:0000313" key="5">
    <source>
        <dbReference type="Proteomes" id="UP000500791"/>
    </source>
</evidence>
<dbReference type="SUPFAM" id="SSF55073">
    <property type="entry name" value="Nucleotide cyclase"/>
    <property type="match status" value="1"/>
</dbReference>
<dbReference type="InterPro" id="IPR050706">
    <property type="entry name" value="Cyclic-di-GMP_PDE-like"/>
</dbReference>
<feature type="domain" description="GGDEF" evidence="3">
    <location>
        <begin position="254"/>
        <end position="387"/>
    </location>
</feature>
<dbReference type="InterPro" id="IPR000160">
    <property type="entry name" value="GGDEF_dom"/>
</dbReference>
<evidence type="ECO:0000313" key="4">
    <source>
        <dbReference type="EMBL" id="QIK40230.1"/>
    </source>
</evidence>
<dbReference type="InterPro" id="IPR029787">
    <property type="entry name" value="Nucleotide_cyclase"/>
</dbReference>
<dbReference type="InterPro" id="IPR035919">
    <property type="entry name" value="EAL_sf"/>
</dbReference>
<dbReference type="NCBIfam" id="TIGR00254">
    <property type="entry name" value="GGDEF"/>
    <property type="match status" value="1"/>
</dbReference>
<dbReference type="RefSeq" id="WP_166189452.1">
    <property type="nucleotide sequence ID" value="NZ_CP049811.1"/>
</dbReference>
<feature type="transmembrane region" description="Helical" evidence="1">
    <location>
        <begin position="180"/>
        <end position="200"/>
    </location>
</feature>
<dbReference type="AlphaFoldDB" id="A0A6G7VK09"/>
<dbReference type="PROSITE" id="PS50883">
    <property type="entry name" value="EAL"/>
    <property type="match status" value="1"/>
</dbReference>
<proteinExistence type="predicted"/>
<dbReference type="EMBL" id="CP049811">
    <property type="protein sequence ID" value="QIK40230.1"/>
    <property type="molecule type" value="Genomic_DNA"/>
</dbReference>
<gene>
    <name evidence="4" type="ORF">G8E03_05300</name>
</gene>
<evidence type="ECO:0000256" key="1">
    <source>
        <dbReference type="SAM" id="Phobius"/>
    </source>
</evidence>
<dbReference type="InterPro" id="IPR043128">
    <property type="entry name" value="Rev_trsase/Diguanyl_cyclase"/>
</dbReference>
<protein>
    <submittedName>
        <fullName evidence="4">EAL domain-containing protein</fullName>
    </submittedName>
</protein>
<dbReference type="CDD" id="cd01949">
    <property type="entry name" value="GGDEF"/>
    <property type="match status" value="1"/>
</dbReference>